<evidence type="ECO:0000313" key="6">
    <source>
        <dbReference type="Proteomes" id="UP000298663"/>
    </source>
</evidence>
<accession>A0A4V6I7L5</accession>
<dbReference type="SUPFAM" id="SSF46458">
    <property type="entry name" value="Globin-like"/>
    <property type="match status" value="1"/>
</dbReference>
<feature type="compositionally biased region" description="Polar residues" evidence="4">
    <location>
        <begin position="82"/>
        <end position="91"/>
    </location>
</feature>
<evidence type="ECO:0008006" key="7">
    <source>
        <dbReference type="Google" id="ProtNLM"/>
    </source>
</evidence>
<keyword evidence="3" id="KW-0408">Iron</keyword>
<comment type="caution">
    <text evidence="5">The sequence shown here is derived from an EMBL/GenBank/DDBJ whole genome shotgun (WGS) entry which is preliminary data.</text>
</comment>
<dbReference type="OrthoDB" id="5859312at2759"/>
<evidence type="ECO:0000256" key="2">
    <source>
        <dbReference type="ARBA" id="ARBA00022723"/>
    </source>
</evidence>
<dbReference type="InterPro" id="IPR050532">
    <property type="entry name" value="Globin-like_OT"/>
</dbReference>
<name>A0A4V6I7L5_STECR</name>
<feature type="compositionally biased region" description="Low complexity" evidence="4">
    <location>
        <begin position="10"/>
        <end position="29"/>
    </location>
</feature>
<keyword evidence="2" id="KW-0479">Metal-binding</keyword>
<evidence type="ECO:0000256" key="4">
    <source>
        <dbReference type="SAM" id="MobiDB-lite"/>
    </source>
</evidence>
<evidence type="ECO:0000256" key="3">
    <source>
        <dbReference type="ARBA" id="ARBA00023004"/>
    </source>
</evidence>
<dbReference type="GO" id="GO:0019825">
    <property type="term" value="F:oxygen binding"/>
    <property type="evidence" value="ECO:0007669"/>
    <property type="project" value="InterPro"/>
</dbReference>
<dbReference type="CDD" id="cd01040">
    <property type="entry name" value="Mb-like"/>
    <property type="match status" value="1"/>
</dbReference>
<dbReference type="GO" id="GO:0046872">
    <property type="term" value="F:metal ion binding"/>
    <property type="evidence" value="ECO:0007669"/>
    <property type="project" value="UniProtKB-KW"/>
</dbReference>
<feature type="region of interest" description="Disordered" evidence="4">
    <location>
        <begin position="1"/>
        <end position="29"/>
    </location>
</feature>
<proteinExistence type="predicted"/>
<dbReference type="STRING" id="34508.A0A4V6I7L5"/>
<feature type="region of interest" description="Disordered" evidence="4">
    <location>
        <begin position="54"/>
        <end position="96"/>
    </location>
</feature>
<protein>
    <recommendedName>
        <fullName evidence="7">Globin family profile domain-containing protein</fullName>
    </recommendedName>
</protein>
<dbReference type="AlphaFoldDB" id="A0A4V6I7L5"/>
<dbReference type="GO" id="GO:0020037">
    <property type="term" value="F:heme binding"/>
    <property type="evidence" value="ECO:0007669"/>
    <property type="project" value="InterPro"/>
</dbReference>
<sequence length="296" mass="32444">MSFTRGILLSSPTSSAASTTNSSAASSTPQGCLHMIQNVMSGLVRPSMQLCVPRTSRSLSPVPPRPGSNMLTRTASDRSHLQRTNSNSVGHSKTIPLAPTLAPSQVQSIRRSWKHINTKGLTNVVKGCFQKLERGNAAVAGIFQSRSMLQINPASVQSIMDHTKFMLNLLDRIVEGESGVDSELRKLGAAHVKLAEEYGLRIQELELFGEILVDAFTKLEGIRQSKETSKAWRILIASIIDNIRVGFDTELRLHRRKSSISAMARNSDRRRSMPSPRKISLSVASSCGINRKLSQI</sequence>
<dbReference type="InterPro" id="IPR012292">
    <property type="entry name" value="Globin/Proto"/>
</dbReference>
<dbReference type="PANTHER" id="PTHR46458">
    <property type="entry name" value="BLR2807 PROTEIN"/>
    <property type="match status" value="1"/>
</dbReference>
<keyword evidence="6" id="KW-1185">Reference proteome</keyword>
<dbReference type="InterPro" id="IPR009050">
    <property type="entry name" value="Globin-like_sf"/>
</dbReference>
<reference evidence="5 6" key="2">
    <citation type="journal article" date="2019" name="G3 (Bethesda)">
        <title>Hybrid Assembly of the Genome of the Entomopathogenic Nematode Steinernema carpocapsae Identifies the X-Chromosome.</title>
        <authorList>
            <person name="Serra L."/>
            <person name="Macchietto M."/>
            <person name="Macias-Munoz A."/>
            <person name="McGill C.J."/>
            <person name="Rodriguez I.M."/>
            <person name="Rodriguez B."/>
            <person name="Murad R."/>
            <person name="Mortazavi A."/>
        </authorList>
    </citation>
    <scope>NUCLEOTIDE SEQUENCE [LARGE SCALE GENOMIC DNA]</scope>
    <source>
        <strain evidence="5 6">ALL</strain>
    </source>
</reference>
<dbReference type="Gene3D" id="1.10.490.10">
    <property type="entry name" value="Globins"/>
    <property type="match status" value="1"/>
</dbReference>
<dbReference type="EMBL" id="CM016762">
    <property type="protein sequence ID" value="TMS34563.1"/>
    <property type="molecule type" value="Genomic_DNA"/>
</dbReference>
<evidence type="ECO:0000313" key="5">
    <source>
        <dbReference type="EMBL" id="TMS34563.1"/>
    </source>
</evidence>
<keyword evidence="1" id="KW-0349">Heme</keyword>
<dbReference type="EMBL" id="AZBU02000001">
    <property type="protein sequence ID" value="TMS34563.1"/>
    <property type="molecule type" value="Genomic_DNA"/>
</dbReference>
<reference evidence="5 6" key="1">
    <citation type="journal article" date="2015" name="Genome Biol.">
        <title>Comparative genomics of Steinernema reveals deeply conserved gene regulatory networks.</title>
        <authorList>
            <person name="Dillman A.R."/>
            <person name="Macchietto M."/>
            <person name="Porter C.F."/>
            <person name="Rogers A."/>
            <person name="Williams B."/>
            <person name="Antoshechkin I."/>
            <person name="Lee M.M."/>
            <person name="Goodwin Z."/>
            <person name="Lu X."/>
            <person name="Lewis E.E."/>
            <person name="Goodrich-Blair H."/>
            <person name="Stock S.P."/>
            <person name="Adams B.J."/>
            <person name="Sternberg P.W."/>
            <person name="Mortazavi A."/>
        </authorList>
    </citation>
    <scope>NUCLEOTIDE SEQUENCE [LARGE SCALE GENOMIC DNA]</scope>
    <source>
        <strain evidence="5 6">ALL</strain>
    </source>
</reference>
<dbReference type="InterPro" id="IPR044399">
    <property type="entry name" value="Mb-like_M"/>
</dbReference>
<dbReference type="PANTHER" id="PTHR46458:SF17">
    <property type="entry name" value="GLOBIN FAMILY PROFILE DOMAIN-CONTAINING PROTEIN"/>
    <property type="match status" value="1"/>
</dbReference>
<dbReference type="Proteomes" id="UP000298663">
    <property type="component" value="Chromosome X"/>
</dbReference>
<evidence type="ECO:0000256" key="1">
    <source>
        <dbReference type="ARBA" id="ARBA00022617"/>
    </source>
</evidence>
<gene>
    <name evidence="5" type="ORF">L596_002128</name>
</gene>
<organism evidence="5 6">
    <name type="scientific">Steinernema carpocapsae</name>
    <name type="common">Entomopathogenic nematode</name>
    <dbReference type="NCBI Taxonomy" id="34508"/>
    <lineage>
        <taxon>Eukaryota</taxon>
        <taxon>Metazoa</taxon>
        <taxon>Ecdysozoa</taxon>
        <taxon>Nematoda</taxon>
        <taxon>Chromadorea</taxon>
        <taxon>Rhabditida</taxon>
        <taxon>Tylenchina</taxon>
        <taxon>Panagrolaimomorpha</taxon>
        <taxon>Strongyloidoidea</taxon>
        <taxon>Steinernematidae</taxon>
        <taxon>Steinernema</taxon>
    </lineage>
</organism>